<dbReference type="EMBL" id="CAJVPA010000191">
    <property type="protein sequence ID" value="CAG8385877.1"/>
    <property type="molecule type" value="Genomic_DNA"/>
</dbReference>
<dbReference type="InterPro" id="IPR021858">
    <property type="entry name" value="Fun_TF"/>
</dbReference>
<dbReference type="PANTHER" id="PTHR47784:SF5">
    <property type="entry name" value="STEROL UPTAKE CONTROL PROTEIN 2"/>
    <property type="match status" value="1"/>
</dbReference>
<evidence type="ECO:0000256" key="3">
    <source>
        <dbReference type="ARBA" id="ARBA00023163"/>
    </source>
</evidence>
<sequence>MPRMTLGQKSRMGCRECKTRKVKCDEQRPICGGCSKFNKRCSFLRTTPYLWNPLLNQTIGRGQANSSRKPRLNVGKDLPHAKDNPGYTLEDMRLLHHFTSCTSATLSDDPEAHRTWATTVVQIAFAHSFLLQGILALAALHMASSNTDEKERLPILAASKQDAALRDFRRQLENITPKNCDAVFAFSFLAEYYIPASAGTVINPAATFIDILGERCLSPSKHQTGDTKFYPLHDLAEKWDTDIVFTMSDAHENKINSRALEILVEAFNIVSKNSKANTGRVSVNELLNDDPPSEDENHTRVKGSNYLSLSFGWLFEIPIGFVELLEQRRPATLIIFAYFSVLFQNAPKFWWNEPIPAKIVKAVAAVLPPEYHRWIEWPIREVLGDDC</sequence>
<dbReference type="AlphaFoldDB" id="A0A9W4NK57"/>
<keyword evidence="1" id="KW-0805">Transcription regulation</keyword>
<keyword evidence="3" id="KW-0804">Transcription</keyword>
<dbReference type="Proteomes" id="UP001152646">
    <property type="component" value="Unassembled WGS sequence"/>
</dbReference>
<evidence type="ECO:0000313" key="7">
    <source>
        <dbReference type="EMBL" id="CAG8385877.1"/>
    </source>
</evidence>
<dbReference type="PROSITE" id="PS00463">
    <property type="entry name" value="ZN2_CY6_FUNGAL_1"/>
    <property type="match status" value="1"/>
</dbReference>
<dbReference type="OrthoDB" id="5350673at2759"/>
<dbReference type="InterPro" id="IPR053157">
    <property type="entry name" value="Sterol_Uptake_Regulator"/>
</dbReference>
<dbReference type="Pfam" id="PF11951">
    <property type="entry name" value="Fungal_trans_2"/>
    <property type="match status" value="1"/>
</dbReference>
<keyword evidence="2" id="KW-0238">DNA-binding</keyword>
<dbReference type="InterPro" id="IPR001138">
    <property type="entry name" value="Zn2Cys6_DnaBD"/>
</dbReference>
<reference evidence="7" key="1">
    <citation type="submission" date="2021-07" db="EMBL/GenBank/DDBJ databases">
        <authorList>
            <person name="Branca A.L. A."/>
        </authorList>
    </citation>
    <scope>NUCLEOTIDE SEQUENCE</scope>
</reference>
<comment type="caution">
    <text evidence="7">The sequence shown here is derived from an EMBL/GenBank/DDBJ whole genome shotgun (WGS) entry which is preliminary data.</text>
</comment>
<evidence type="ECO:0000313" key="8">
    <source>
        <dbReference type="Proteomes" id="UP001152646"/>
    </source>
</evidence>
<gene>
    <name evidence="7" type="ORF">PSALAMII_LOCUS6552</name>
</gene>
<dbReference type="SMART" id="SM00066">
    <property type="entry name" value="GAL4"/>
    <property type="match status" value="1"/>
</dbReference>
<dbReference type="GO" id="GO:0003677">
    <property type="term" value="F:DNA binding"/>
    <property type="evidence" value="ECO:0007669"/>
    <property type="project" value="UniProtKB-KW"/>
</dbReference>
<dbReference type="GO" id="GO:0001228">
    <property type="term" value="F:DNA-binding transcription activator activity, RNA polymerase II-specific"/>
    <property type="evidence" value="ECO:0007669"/>
    <property type="project" value="TreeGrafter"/>
</dbReference>
<dbReference type="CDD" id="cd00067">
    <property type="entry name" value="GAL4"/>
    <property type="match status" value="1"/>
</dbReference>
<evidence type="ECO:0000259" key="6">
    <source>
        <dbReference type="PROSITE" id="PS50048"/>
    </source>
</evidence>
<evidence type="ECO:0000256" key="1">
    <source>
        <dbReference type="ARBA" id="ARBA00023015"/>
    </source>
</evidence>
<proteinExistence type="predicted"/>
<feature type="region of interest" description="Disordered" evidence="5">
    <location>
        <begin position="60"/>
        <end position="81"/>
    </location>
</feature>
<dbReference type="GO" id="GO:0008270">
    <property type="term" value="F:zinc ion binding"/>
    <property type="evidence" value="ECO:0007669"/>
    <property type="project" value="InterPro"/>
</dbReference>
<feature type="domain" description="Zn(2)-C6 fungal-type" evidence="6">
    <location>
        <begin position="13"/>
        <end position="43"/>
    </location>
</feature>
<dbReference type="PROSITE" id="PS50048">
    <property type="entry name" value="ZN2_CY6_FUNGAL_2"/>
    <property type="match status" value="1"/>
</dbReference>
<dbReference type="SUPFAM" id="SSF57701">
    <property type="entry name" value="Zn2/Cys6 DNA-binding domain"/>
    <property type="match status" value="1"/>
</dbReference>
<accession>A0A9W4NK57</accession>
<dbReference type="InterPro" id="IPR036864">
    <property type="entry name" value="Zn2-C6_fun-type_DNA-bd_sf"/>
</dbReference>
<dbReference type="PANTHER" id="PTHR47784">
    <property type="entry name" value="STEROL UPTAKE CONTROL PROTEIN 2"/>
    <property type="match status" value="1"/>
</dbReference>
<name>A0A9W4NK57_9EURO</name>
<evidence type="ECO:0000256" key="5">
    <source>
        <dbReference type="SAM" id="MobiDB-lite"/>
    </source>
</evidence>
<keyword evidence="4" id="KW-0539">Nucleus</keyword>
<dbReference type="Gene3D" id="4.10.240.10">
    <property type="entry name" value="Zn(2)-C6 fungal-type DNA-binding domain"/>
    <property type="match status" value="1"/>
</dbReference>
<protein>
    <recommendedName>
        <fullName evidence="6">Zn(2)-C6 fungal-type domain-containing protein</fullName>
    </recommendedName>
</protein>
<evidence type="ECO:0000256" key="4">
    <source>
        <dbReference type="ARBA" id="ARBA00023242"/>
    </source>
</evidence>
<organism evidence="7 8">
    <name type="scientific">Penicillium salamii</name>
    <dbReference type="NCBI Taxonomy" id="1612424"/>
    <lineage>
        <taxon>Eukaryota</taxon>
        <taxon>Fungi</taxon>
        <taxon>Dikarya</taxon>
        <taxon>Ascomycota</taxon>
        <taxon>Pezizomycotina</taxon>
        <taxon>Eurotiomycetes</taxon>
        <taxon>Eurotiomycetidae</taxon>
        <taxon>Eurotiales</taxon>
        <taxon>Aspergillaceae</taxon>
        <taxon>Penicillium</taxon>
    </lineage>
</organism>
<dbReference type="Pfam" id="PF00172">
    <property type="entry name" value="Zn_clus"/>
    <property type="match status" value="1"/>
</dbReference>
<evidence type="ECO:0000256" key="2">
    <source>
        <dbReference type="ARBA" id="ARBA00023125"/>
    </source>
</evidence>